<dbReference type="SUPFAM" id="SSF52172">
    <property type="entry name" value="CheY-like"/>
    <property type="match status" value="1"/>
</dbReference>
<dbReference type="RefSeq" id="WP_379728794.1">
    <property type="nucleotide sequence ID" value="NZ_JBHRYJ010000004.1"/>
</dbReference>
<dbReference type="InterPro" id="IPR001789">
    <property type="entry name" value="Sig_transdc_resp-reg_receiver"/>
</dbReference>
<comment type="caution">
    <text evidence="2">Lacks conserved residue(s) required for the propagation of feature annotation.</text>
</comment>
<name>A0ABV7VIC7_9PROT</name>
<dbReference type="PANTHER" id="PTHR44591">
    <property type="entry name" value="STRESS RESPONSE REGULATOR PROTEIN 1"/>
    <property type="match status" value="1"/>
</dbReference>
<keyword evidence="5" id="KW-1185">Reference proteome</keyword>
<gene>
    <name evidence="4" type="ORF">ACFOOQ_16980</name>
</gene>
<dbReference type="InterPro" id="IPR050595">
    <property type="entry name" value="Bact_response_regulator"/>
</dbReference>
<protein>
    <submittedName>
        <fullName evidence="4">PleD family two-component system response regulator</fullName>
    </submittedName>
</protein>
<evidence type="ECO:0000313" key="4">
    <source>
        <dbReference type="EMBL" id="MFC3677253.1"/>
    </source>
</evidence>
<dbReference type="PROSITE" id="PS50110">
    <property type="entry name" value="RESPONSE_REGULATORY"/>
    <property type="match status" value="1"/>
</dbReference>
<dbReference type="SMART" id="SM00448">
    <property type="entry name" value="REC"/>
    <property type="match status" value="1"/>
</dbReference>
<proteinExistence type="predicted"/>
<organism evidence="4 5">
    <name type="scientific">Ferrovibrio xuzhouensis</name>
    <dbReference type="NCBI Taxonomy" id="1576914"/>
    <lineage>
        <taxon>Bacteria</taxon>
        <taxon>Pseudomonadati</taxon>
        <taxon>Pseudomonadota</taxon>
        <taxon>Alphaproteobacteria</taxon>
        <taxon>Rhodospirillales</taxon>
        <taxon>Rhodospirillaceae</taxon>
        <taxon>Ferrovibrio</taxon>
    </lineage>
</organism>
<dbReference type="EMBL" id="JBHRYJ010000004">
    <property type="protein sequence ID" value="MFC3677253.1"/>
    <property type="molecule type" value="Genomic_DNA"/>
</dbReference>
<keyword evidence="1" id="KW-0597">Phosphoprotein</keyword>
<feature type="domain" description="Response regulatory" evidence="3">
    <location>
        <begin position="22"/>
        <end position="143"/>
    </location>
</feature>
<dbReference type="Pfam" id="PF00072">
    <property type="entry name" value="Response_reg"/>
    <property type="match status" value="1"/>
</dbReference>
<dbReference type="Proteomes" id="UP001595711">
    <property type="component" value="Unassembled WGS sequence"/>
</dbReference>
<dbReference type="InterPro" id="IPR011006">
    <property type="entry name" value="CheY-like_superfamily"/>
</dbReference>
<comment type="caution">
    <text evidence="4">The sequence shown here is derived from an EMBL/GenBank/DDBJ whole genome shotgun (WGS) entry which is preliminary data.</text>
</comment>
<evidence type="ECO:0000256" key="2">
    <source>
        <dbReference type="PROSITE-ProRule" id="PRU00169"/>
    </source>
</evidence>
<dbReference type="Gene3D" id="3.40.50.2300">
    <property type="match status" value="1"/>
</dbReference>
<evidence type="ECO:0000313" key="5">
    <source>
        <dbReference type="Proteomes" id="UP001595711"/>
    </source>
</evidence>
<reference evidence="5" key="1">
    <citation type="journal article" date="2019" name="Int. J. Syst. Evol. Microbiol.">
        <title>The Global Catalogue of Microorganisms (GCM) 10K type strain sequencing project: providing services to taxonomists for standard genome sequencing and annotation.</title>
        <authorList>
            <consortium name="The Broad Institute Genomics Platform"/>
            <consortium name="The Broad Institute Genome Sequencing Center for Infectious Disease"/>
            <person name="Wu L."/>
            <person name="Ma J."/>
        </authorList>
    </citation>
    <scope>NUCLEOTIDE SEQUENCE [LARGE SCALE GENOMIC DNA]</scope>
    <source>
        <strain evidence="5">KCTC 42182</strain>
    </source>
</reference>
<sequence length="157" mass="17567">MSSLPYSSTSSLRLPVDLRLRRILLVDPDNRTRQSVQRMLARLHLGEVREAVNSAEAYDVLQRAEVPVDLMITELNLPVHDGFALIRSIRNSPDLPDPSIAIVALSDSRDGTTLSRLQKLDVVSLLVRPVGSRELFERIILALRSVKPRPPEVKTLS</sequence>
<evidence type="ECO:0000259" key="3">
    <source>
        <dbReference type="PROSITE" id="PS50110"/>
    </source>
</evidence>
<evidence type="ECO:0000256" key="1">
    <source>
        <dbReference type="ARBA" id="ARBA00022553"/>
    </source>
</evidence>
<accession>A0ABV7VIC7</accession>
<dbReference type="PANTHER" id="PTHR44591:SF3">
    <property type="entry name" value="RESPONSE REGULATORY DOMAIN-CONTAINING PROTEIN"/>
    <property type="match status" value="1"/>
</dbReference>